<evidence type="ECO:0000313" key="14">
    <source>
        <dbReference type="EMBL" id="MDR6509913.1"/>
    </source>
</evidence>
<dbReference type="RefSeq" id="WP_107716181.1">
    <property type="nucleotide sequence ID" value="NZ_JAVDRD010000001.1"/>
</dbReference>
<evidence type="ECO:0000256" key="2">
    <source>
        <dbReference type="ARBA" id="ARBA00022448"/>
    </source>
</evidence>
<keyword evidence="14" id="KW-0675">Receptor</keyword>
<proteinExistence type="inferred from homology"/>
<dbReference type="PROSITE" id="PS52016">
    <property type="entry name" value="TONB_DEPENDENT_REC_3"/>
    <property type="match status" value="1"/>
</dbReference>
<reference evidence="14 15" key="1">
    <citation type="submission" date="2023-07" db="EMBL/GenBank/DDBJ databases">
        <title>Sorghum-associated microbial communities from plants grown in Nebraska, USA.</title>
        <authorList>
            <person name="Schachtman D."/>
        </authorList>
    </citation>
    <scope>NUCLEOTIDE SEQUENCE [LARGE SCALE GENOMIC DNA]</scope>
    <source>
        <strain evidence="14 15">DS1027</strain>
    </source>
</reference>
<dbReference type="EMBL" id="JAVDRD010000001">
    <property type="protein sequence ID" value="MDR6509913.1"/>
    <property type="molecule type" value="Genomic_DNA"/>
</dbReference>
<dbReference type="Pfam" id="PF07715">
    <property type="entry name" value="Plug"/>
    <property type="match status" value="1"/>
</dbReference>
<dbReference type="Gene3D" id="2.40.170.20">
    <property type="entry name" value="TonB-dependent receptor, beta-barrel domain"/>
    <property type="match status" value="1"/>
</dbReference>
<evidence type="ECO:0000256" key="7">
    <source>
        <dbReference type="ARBA" id="ARBA00023065"/>
    </source>
</evidence>
<evidence type="ECO:0000256" key="12">
    <source>
        <dbReference type="SAM" id="SignalP"/>
    </source>
</evidence>
<gene>
    <name evidence="14" type="ORF">J2792_000753</name>
</gene>
<dbReference type="InterPro" id="IPR039426">
    <property type="entry name" value="TonB-dep_rcpt-like"/>
</dbReference>
<keyword evidence="4" id="KW-0410">Iron transport</keyword>
<dbReference type="SUPFAM" id="SSF56935">
    <property type="entry name" value="Porins"/>
    <property type="match status" value="1"/>
</dbReference>
<evidence type="ECO:0000256" key="6">
    <source>
        <dbReference type="ARBA" id="ARBA00023004"/>
    </source>
</evidence>
<evidence type="ECO:0000313" key="15">
    <source>
        <dbReference type="Proteomes" id="UP001184150"/>
    </source>
</evidence>
<keyword evidence="6" id="KW-0408">Iron</keyword>
<keyword evidence="8" id="KW-0798">TonB box</keyword>
<evidence type="ECO:0000256" key="11">
    <source>
        <dbReference type="PROSITE-ProRule" id="PRU01360"/>
    </source>
</evidence>
<evidence type="ECO:0000256" key="10">
    <source>
        <dbReference type="ARBA" id="ARBA00023237"/>
    </source>
</evidence>
<dbReference type="PANTHER" id="PTHR32552:SF81">
    <property type="entry name" value="TONB-DEPENDENT OUTER MEMBRANE RECEPTOR"/>
    <property type="match status" value="1"/>
</dbReference>
<name>A0ABU1MHV3_9SPHN</name>
<comment type="caution">
    <text evidence="14">The sequence shown here is derived from an EMBL/GenBank/DDBJ whole genome shotgun (WGS) entry which is preliminary data.</text>
</comment>
<dbReference type="Gene3D" id="2.170.130.10">
    <property type="entry name" value="TonB-dependent receptor, plug domain"/>
    <property type="match status" value="1"/>
</dbReference>
<evidence type="ECO:0000256" key="5">
    <source>
        <dbReference type="ARBA" id="ARBA00022692"/>
    </source>
</evidence>
<feature type="signal peptide" evidence="12">
    <location>
        <begin position="1"/>
        <end position="35"/>
    </location>
</feature>
<evidence type="ECO:0000256" key="9">
    <source>
        <dbReference type="ARBA" id="ARBA00023136"/>
    </source>
</evidence>
<feature type="chain" id="PRO_5047060593" evidence="12">
    <location>
        <begin position="36"/>
        <end position="822"/>
    </location>
</feature>
<comment type="similarity">
    <text evidence="11">Belongs to the TonB-dependent receptor family.</text>
</comment>
<keyword evidence="15" id="KW-1185">Reference proteome</keyword>
<accession>A0ABU1MHV3</accession>
<dbReference type="InterPro" id="IPR036942">
    <property type="entry name" value="Beta-barrel_TonB_sf"/>
</dbReference>
<keyword evidence="2 11" id="KW-0813">Transport</keyword>
<keyword evidence="10 11" id="KW-0998">Cell outer membrane</keyword>
<feature type="domain" description="TonB-dependent receptor plug" evidence="13">
    <location>
        <begin position="75"/>
        <end position="171"/>
    </location>
</feature>
<comment type="subcellular location">
    <subcellularLocation>
        <location evidence="1 11">Cell outer membrane</location>
        <topology evidence="1 11">Multi-pass membrane protein</topology>
    </subcellularLocation>
</comment>
<organism evidence="14 15">
    <name type="scientific">Novosphingobium capsulatum</name>
    <dbReference type="NCBI Taxonomy" id="13688"/>
    <lineage>
        <taxon>Bacteria</taxon>
        <taxon>Pseudomonadati</taxon>
        <taxon>Pseudomonadota</taxon>
        <taxon>Alphaproteobacteria</taxon>
        <taxon>Sphingomonadales</taxon>
        <taxon>Sphingomonadaceae</taxon>
        <taxon>Novosphingobium</taxon>
    </lineage>
</organism>
<keyword evidence="3 11" id="KW-1134">Transmembrane beta strand</keyword>
<dbReference type="InterPro" id="IPR012910">
    <property type="entry name" value="Plug_dom"/>
</dbReference>
<evidence type="ECO:0000256" key="3">
    <source>
        <dbReference type="ARBA" id="ARBA00022452"/>
    </source>
</evidence>
<keyword evidence="5 11" id="KW-0812">Transmembrane</keyword>
<protein>
    <submittedName>
        <fullName evidence="14">Iron complex outermembrane receptor protein</fullName>
    </submittedName>
</protein>
<evidence type="ECO:0000256" key="8">
    <source>
        <dbReference type="ARBA" id="ARBA00023077"/>
    </source>
</evidence>
<evidence type="ECO:0000256" key="4">
    <source>
        <dbReference type="ARBA" id="ARBA00022496"/>
    </source>
</evidence>
<evidence type="ECO:0000256" key="1">
    <source>
        <dbReference type="ARBA" id="ARBA00004571"/>
    </source>
</evidence>
<sequence length="822" mass="88556">MSTFQARLHKPKPARRAMVALALLAGTALARPALADQAAPAPEAGDEKPEIVVSGSLGALPLKDVGSVFGFDKTLAETPRAASSVSSEQLERFGITQIYDLVSQVPGTFTSSFFGTGGALDIRGTPGEVYFRGMLRLENPGNYPTPIAAADRIDIVRGPASPIYGPSKTGGYMNFVPKTARAANGTYAPDPHGFIAYDTGSWARSVLKGSITGPGRIGDHQFGYSLYAESEDSGSYYRNIHPRNLVLSAAFDTDITSNLRTEFGGMYQKFRGQQNGGWNRLSQDLIDNGNYVTGNAANNLDTNGDGQISRAEARAANGGKGLSIFGSFGCGGGIGASGWTDACLKANYPDLALVNPGTTKLSKRDTLTGPNDKLNNDQKTFYFDLIWTGPGKLEIKNQVFYDGTKNLNENYYGFSQKIDSYVLEDKVVISDSFTTSAGKFSIQAAPSLRYTKFNFADDFGVELWNRPDITTGYTAASTRQLSTDCDCNYSDYLKGHYLDVGLAGLVDADFDFGLDVIAGLRWDHVHATSTALLTKYDPADYPSVAQATGNNSGLSWNASVSYKTPIGIIPYVTASRQSTVVAGEGAEIQPTAIAGGTFLSASRLYEAGIKGEFLDKRLYAALSVYKQERTDVVSDSPLTNQSIRTKGVEAELRWAIDKHALVTANYTYIDVVNISALTSGGYFNYFGIGDMVNVKDPSLYLGGSQIGYLFPSTNAQARRPGIPHNVVSATGTYAFDNGIAINADVSHVDSVFSSYSQTVRLPAYWLVNAGASFTTGHWMFRAVVKNLNNARYFRAGGQDLFGADIALPQVPRNFQATIQYKF</sequence>
<dbReference type="Proteomes" id="UP001184150">
    <property type="component" value="Unassembled WGS sequence"/>
</dbReference>
<keyword evidence="7" id="KW-0406">Ion transport</keyword>
<keyword evidence="12" id="KW-0732">Signal</keyword>
<keyword evidence="9 11" id="KW-0472">Membrane</keyword>
<dbReference type="InterPro" id="IPR037066">
    <property type="entry name" value="Plug_dom_sf"/>
</dbReference>
<dbReference type="PANTHER" id="PTHR32552">
    <property type="entry name" value="FERRICHROME IRON RECEPTOR-RELATED"/>
    <property type="match status" value="1"/>
</dbReference>
<evidence type="ECO:0000259" key="13">
    <source>
        <dbReference type="Pfam" id="PF07715"/>
    </source>
</evidence>